<protein>
    <submittedName>
        <fullName evidence="5">Regucalcin</fullName>
    </submittedName>
</protein>
<keyword evidence="6" id="KW-1185">Reference proteome</keyword>
<comment type="caution">
    <text evidence="5">The sequence shown here is derived from an EMBL/GenBank/DDBJ whole genome shotgun (WGS) entry which is preliminary data.</text>
</comment>
<evidence type="ECO:0000256" key="1">
    <source>
        <dbReference type="ARBA" id="ARBA00008853"/>
    </source>
</evidence>
<accession>A0A1B8U4N2</accession>
<evidence type="ECO:0000313" key="6">
    <source>
        <dbReference type="Proteomes" id="UP000092612"/>
    </source>
</evidence>
<dbReference type="GO" id="GO:0005509">
    <property type="term" value="F:calcium ion binding"/>
    <property type="evidence" value="ECO:0007669"/>
    <property type="project" value="TreeGrafter"/>
</dbReference>
<dbReference type="PANTHER" id="PTHR10907:SF47">
    <property type="entry name" value="REGUCALCIN"/>
    <property type="match status" value="1"/>
</dbReference>
<dbReference type="Pfam" id="PF08450">
    <property type="entry name" value="SGL"/>
    <property type="match status" value="1"/>
</dbReference>
<proteinExistence type="inferred from homology"/>
<feature type="active site" description="Proton donor/acceptor" evidence="2">
    <location>
        <position position="229"/>
    </location>
</feature>
<evidence type="ECO:0000259" key="4">
    <source>
        <dbReference type="Pfam" id="PF08450"/>
    </source>
</evidence>
<dbReference type="PROSITE" id="PS51257">
    <property type="entry name" value="PROKAR_LIPOPROTEIN"/>
    <property type="match status" value="1"/>
</dbReference>
<feature type="binding site" evidence="3">
    <location>
        <position position="48"/>
    </location>
    <ligand>
        <name>a divalent metal cation</name>
        <dbReference type="ChEBI" id="CHEBI:60240"/>
    </ligand>
</feature>
<dbReference type="InterPro" id="IPR013658">
    <property type="entry name" value="SGL"/>
</dbReference>
<comment type="cofactor">
    <cofactor evidence="3">
        <name>Zn(2+)</name>
        <dbReference type="ChEBI" id="CHEBI:29105"/>
    </cofactor>
    <text evidence="3">Binds 1 divalent metal cation per subunit.</text>
</comment>
<dbReference type="GO" id="GO:0004341">
    <property type="term" value="F:gluconolactonase activity"/>
    <property type="evidence" value="ECO:0007669"/>
    <property type="project" value="TreeGrafter"/>
</dbReference>
<evidence type="ECO:0000256" key="3">
    <source>
        <dbReference type="PIRSR" id="PIRSR605511-2"/>
    </source>
</evidence>
<dbReference type="Gene3D" id="2.120.10.30">
    <property type="entry name" value="TolB, C-terminal domain"/>
    <property type="match status" value="1"/>
</dbReference>
<sequence>MLKKISIVTFLILIMACNSNKKESKKEEAKIPIKTAKLAYKINASLGEGAIWNYKTQELYWVDIEGKQLNIFNPSTKENKILETKSRIGTVVPFTEKEALVALEDGVHKMNLESGESTLFTDMKKELPGSRLNDGKCDPAGRFWVGSMHMQQLTGKANLYTITSENNLQKKVDSVTISNGIVWTSDKKTMYYIDTPTSTIKAYDYDNKTGKIANERVVVQIPESLGFPDGMTIDEENMLWVGMWNGNAVIRFNPKTGKVISKIEVPAHNVTSCAFGGKDLDVLYITTASVDMTAEEVEKYPLAGAIFKVKSGVKGVKSNFYIENKPTK</sequence>
<feature type="binding site" evidence="3">
    <location>
        <position position="229"/>
    </location>
    <ligand>
        <name>a divalent metal cation</name>
        <dbReference type="ChEBI" id="CHEBI:60240"/>
    </ligand>
</feature>
<dbReference type="EMBL" id="LSFL01000011">
    <property type="protein sequence ID" value="OBY66828.1"/>
    <property type="molecule type" value="Genomic_DNA"/>
</dbReference>
<dbReference type="PRINTS" id="PR01790">
    <property type="entry name" value="SMP30FAMILY"/>
</dbReference>
<feature type="binding site" evidence="3">
    <location>
        <position position="133"/>
    </location>
    <ligand>
        <name>substrate</name>
    </ligand>
</feature>
<gene>
    <name evidence="5" type="ORF">LPB301_05205</name>
</gene>
<feature type="binding site" evidence="3">
    <location>
        <position position="179"/>
    </location>
    <ligand>
        <name>a divalent metal cation</name>
        <dbReference type="ChEBI" id="CHEBI:60240"/>
    </ligand>
</feature>
<dbReference type="Proteomes" id="UP000092612">
    <property type="component" value="Unassembled WGS sequence"/>
</dbReference>
<keyword evidence="3" id="KW-0862">Zinc</keyword>
<dbReference type="RefSeq" id="WP_083139622.1">
    <property type="nucleotide sequence ID" value="NZ_CP019337.1"/>
</dbReference>
<organism evidence="5 6">
    <name type="scientific">Polaribacter reichenbachii</name>
    <dbReference type="NCBI Taxonomy" id="996801"/>
    <lineage>
        <taxon>Bacteria</taxon>
        <taxon>Pseudomonadati</taxon>
        <taxon>Bacteroidota</taxon>
        <taxon>Flavobacteriia</taxon>
        <taxon>Flavobacteriales</taxon>
        <taxon>Flavobacteriaceae</taxon>
    </lineage>
</organism>
<keyword evidence="3" id="KW-0479">Metal-binding</keyword>
<evidence type="ECO:0000256" key="2">
    <source>
        <dbReference type="PIRSR" id="PIRSR605511-1"/>
    </source>
</evidence>
<name>A0A1B8U4N2_9FLAO</name>
<dbReference type="STRING" id="996801.BW723_00455"/>
<feature type="binding site" evidence="3">
    <location>
        <position position="131"/>
    </location>
    <ligand>
        <name>substrate</name>
    </ligand>
</feature>
<comment type="similarity">
    <text evidence="1">Belongs to the SMP-30/CGR1 family.</text>
</comment>
<dbReference type="GO" id="GO:0019853">
    <property type="term" value="P:L-ascorbic acid biosynthetic process"/>
    <property type="evidence" value="ECO:0007669"/>
    <property type="project" value="TreeGrafter"/>
</dbReference>
<dbReference type="SUPFAM" id="SSF63829">
    <property type="entry name" value="Calcium-dependent phosphotriesterase"/>
    <property type="match status" value="1"/>
</dbReference>
<dbReference type="InterPro" id="IPR005511">
    <property type="entry name" value="SMP-30"/>
</dbReference>
<dbReference type="AlphaFoldDB" id="A0A1B8U4N2"/>
<feature type="domain" description="SMP-30/Gluconolactonase/LRE-like region" evidence="4">
    <location>
        <begin position="46"/>
        <end position="288"/>
    </location>
</feature>
<reference evidence="6" key="1">
    <citation type="submission" date="2016-02" db="EMBL/GenBank/DDBJ databases">
        <title>Paenibacillus sp. LPB0068, isolated from Crassostrea gigas.</title>
        <authorList>
            <person name="Shin S.-K."/>
            <person name="Yi H."/>
        </authorList>
    </citation>
    <scope>NUCLEOTIDE SEQUENCE [LARGE SCALE GENOMIC DNA]</scope>
    <source>
        <strain evidence="6">KCTC 23969</strain>
    </source>
</reference>
<dbReference type="PANTHER" id="PTHR10907">
    <property type="entry name" value="REGUCALCIN"/>
    <property type="match status" value="1"/>
</dbReference>
<dbReference type="OrthoDB" id="2633250at2"/>
<evidence type="ECO:0000313" key="5">
    <source>
        <dbReference type="EMBL" id="OBY66828.1"/>
    </source>
</evidence>
<dbReference type="InterPro" id="IPR011042">
    <property type="entry name" value="6-blade_b-propeller_TolB-like"/>
</dbReference>